<comment type="caution">
    <text evidence="2">The sequence shown here is derived from an EMBL/GenBank/DDBJ whole genome shotgun (WGS) entry which is preliminary data.</text>
</comment>
<evidence type="ECO:0000313" key="2">
    <source>
        <dbReference type="EMBL" id="MFC3138372.1"/>
    </source>
</evidence>
<gene>
    <name evidence="2" type="ORF">ACFOE0_09275</name>
</gene>
<evidence type="ECO:0000256" key="1">
    <source>
        <dbReference type="SAM" id="Phobius"/>
    </source>
</evidence>
<feature type="transmembrane region" description="Helical" evidence="1">
    <location>
        <begin position="68"/>
        <end position="85"/>
    </location>
</feature>
<organism evidence="2 3">
    <name type="scientific">Shewanella submarina</name>
    <dbReference type="NCBI Taxonomy" id="2016376"/>
    <lineage>
        <taxon>Bacteria</taxon>
        <taxon>Pseudomonadati</taxon>
        <taxon>Pseudomonadota</taxon>
        <taxon>Gammaproteobacteria</taxon>
        <taxon>Alteromonadales</taxon>
        <taxon>Shewanellaceae</taxon>
        <taxon>Shewanella</taxon>
    </lineage>
</organism>
<protein>
    <submittedName>
        <fullName evidence="2">HupE/UreJ family protein</fullName>
    </submittedName>
</protein>
<feature type="transmembrane region" description="Helical" evidence="1">
    <location>
        <begin position="180"/>
        <end position="197"/>
    </location>
</feature>
<dbReference type="Pfam" id="PF04955">
    <property type="entry name" value="HupE_UreJ"/>
    <property type="match status" value="1"/>
</dbReference>
<reference evidence="3" key="1">
    <citation type="journal article" date="2019" name="Int. J. Syst. Evol. Microbiol.">
        <title>The Global Catalogue of Microorganisms (GCM) 10K type strain sequencing project: providing services to taxonomists for standard genome sequencing and annotation.</title>
        <authorList>
            <consortium name="The Broad Institute Genomics Platform"/>
            <consortium name="The Broad Institute Genome Sequencing Center for Infectious Disease"/>
            <person name="Wu L."/>
            <person name="Ma J."/>
        </authorList>
    </citation>
    <scope>NUCLEOTIDE SEQUENCE [LARGE SCALE GENOMIC DNA]</scope>
    <source>
        <strain evidence="3">KCTC 52277</strain>
    </source>
</reference>
<evidence type="ECO:0000313" key="3">
    <source>
        <dbReference type="Proteomes" id="UP001595621"/>
    </source>
</evidence>
<feature type="transmembrane region" description="Helical" evidence="1">
    <location>
        <begin position="118"/>
        <end position="134"/>
    </location>
</feature>
<dbReference type="Proteomes" id="UP001595621">
    <property type="component" value="Unassembled WGS sequence"/>
</dbReference>
<feature type="transmembrane region" description="Helical" evidence="1">
    <location>
        <begin position="40"/>
        <end position="61"/>
    </location>
</feature>
<dbReference type="RefSeq" id="WP_248935609.1">
    <property type="nucleotide sequence ID" value="NZ_JAKILF010000003.1"/>
</dbReference>
<dbReference type="PIRSF" id="PIRSF016919">
    <property type="entry name" value="HupE_UreJ"/>
    <property type="match status" value="1"/>
</dbReference>
<feature type="transmembrane region" description="Helical" evidence="1">
    <location>
        <begin position="91"/>
        <end position="111"/>
    </location>
</feature>
<keyword evidence="3" id="KW-1185">Reference proteome</keyword>
<dbReference type="InterPro" id="IPR007038">
    <property type="entry name" value="HupE_UreJ"/>
</dbReference>
<keyword evidence="1" id="KW-0472">Membrane</keyword>
<proteinExistence type="predicted"/>
<sequence length="198" mass="20867">MLNVRNCLVSLIIVFCVLLMAGLEQTMVSPEVSQGMQAGLLHHLSGIAHLLVMLGIGIWAVMLGHKAWLWLPLGVLSALVIGSLLGRSAMAHTLCQAGMVLSVLMLGALIAGNVRWPVLISLSLVSVLSLFHGYGHGLEYTNPQGFIAYIGGITLASALSIAAGVMLANALDITHKQRNRELLGMATLLSGAALVWLA</sequence>
<keyword evidence="1" id="KW-1133">Transmembrane helix</keyword>
<name>A0ABV7GH56_9GAMM</name>
<keyword evidence="1" id="KW-0812">Transmembrane</keyword>
<accession>A0ABV7GH56</accession>
<dbReference type="EMBL" id="JBHRTD010000012">
    <property type="protein sequence ID" value="MFC3138372.1"/>
    <property type="molecule type" value="Genomic_DNA"/>
</dbReference>
<feature type="transmembrane region" description="Helical" evidence="1">
    <location>
        <begin position="146"/>
        <end position="168"/>
    </location>
</feature>